<keyword evidence="3" id="KW-1185">Reference proteome</keyword>
<proteinExistence type="predicted"/>
<dbReference type="InterPro" id="IPR037107">
    <property type="entry name" value="Put_OMP_sf"/>
</dbReference>
<name>I3TPR0_TISMK</name>
<dbReference type="STRING" id="1110502.TMO_2910"/>
<keyword evidence="1" id="KW-0732">Signal</keyword>
<dbReference type="Pfam" id="PF09982">
    <property type="entry name" value="LpxR"/>
    <property type="match status" value="1"/>
</dbReference>
<evidence type="ECO:0008006" key="4">
    <source>
        <dbReference type="Google" id="ProtNLM"/>
    </source>
</evidence>
<dbReference type="AlphaFoldDB" id="I3TPR0"/>
<organism evidence="2 3">
    <name type="scientific">Tistrella mobilis (strain KA081020-065)</name>
    <dbReference type="NCBI Taxonomy" id="1110502"/>
    <lineage>
        <taxon>Bacteria</taxon>
        <taxon>Pseudomonadati</taxon>
        <taxon>Pseudomonadota</taxon>
        <taxon>Alphaproteobacteria</taxon>
        <taxon>Geminicoccales</taxon>
        <taxon>Geminicoccaceae</taxon>
        <taxon>Tistrella</taxon>
    </lineage>
</organism>
<evidence type="ECO:0000256" key="1">
    <source>
        <dbReference type="SAM" id="SignalP"/>
    </source>
</evidence>
<sequence length="371" mass="39747">MKMIKRAGLTRTGSAFGGTLVAGLGLALLPDPAAAQAANGSAVTGSVTAVVGTAEGTPDQPVAVEHDAENGTFSLVFENDYFADTDRHYTNGFRFSYMTPPGGDPQWLRDAVGAIPFTGFGGDIRVVWSLGQNMYTPRDTSLRNPDPDDRPYAGWLYGSVGVIAETGGVLDQIELSLGIVGPSSLAEQTQKGVHELISSDDPQGWDTQLKDEPIVQLTYQKSWRALAAGSAWGFAADVTPHAGFALGNAFTYANTGVTFRLGQDLPRDYGPPRISPSLPGSTYFRPTDSWGWYLFAGVDGRAVARNIFLDGNTWKDSRSVDKKPLVGDLQAGLAITINGARIAYTHVIRSKEFDGQDQHDEFGALSVSFNF</sequence>
<evidence type="ECO:0000313" key="3">
    <source>
        <dbReference type="Proteomes" id="UP000005258"/>
    </source>
</evidence>
<evidence type="ECO:0000313" key="2">
    <source>
        <dbReference type="EMBL" id="AFK54748.1"/>
    </source>
</evidence>
<feature type="signal peptide" evidence="1">
    <location>
        <begin position="1"/>
        <end position="37"/>
    </location>
</feature>
<gene>
    <name evidence="2" type="ordered locus">TMO_2910</name>
</gene>
<dbReference type="InterPro" id="IPR018707">
    <property type="entry name" value="LpxR"/>
</dbReference>
<dbReference type="EMBL" id="CP003236">
    <property type="protein sequence ID" value="AFK54748.1"/>
    <property type="molecule type" value="Genomic_DNA"/>
</dbReference>
<dbReference type="Gene3D" id="2.40.128.140">
    <property type="entry name" value="Outer membrane protein"/>
    <property type="match status" value="1"/>
</dbReference>
<accession>I3TPR0</accession>
<dbReference type="RefSeq" id="WP_014746425.1">
    <property type="nucleotide sequence ID" value="NC_017956.1"/>
</dbReference>
<feature type="chain" id="PRO_5003680343" description="DUF2219 domain-containing protein" evidence="1">
    <location>
        <begin position="38"/>
        <end position="371"/>
    </location>
</feature>
<dbReference type="KEGG" id="tmo:TMO_2910"/>
<dbReference type="eggNOG" id="COG3528">
    <property type="taxonomic scope" value="Bacteria"/>
</dbReference>
<dbReference type="Proteomes" id="UP000005258">
    <property type="component" value="Chromosome"/>
</dbReference>
<protein>
    <recommendedName>
        <fullName evidence="4">DUF2219 domain-containing protein</fullName>
    </recommendedName>
</protein>
<dbReference type="HOGENOM" id="CLU_055418_0_0_5"/>
<dbReference type="PATRIC" id="fig|1110502.3.peg.2984"/>
<reference evidence="2 3" key="1">
    <citation type="journal article" date="2012" name="J. Am. Chem. Soc.">
        <title>Bacterial biosynthesis and maturation of the didemnin anti-cancer agents.</title>
        <authorList>
            <person name="Xu Y."/>
            <person name="Kersten R.D."/>
            <person name="Nam S.J."/>
            <person name="Lu L."/>
            <person name="Al-Suwailem A.M."/>
            <person name="Zheng H."/>
            <person name="Fenical W."/>
            <person name="Dorrestein P.C."/>
            <person name="Moore B.S."/>
            <person name="Qian P.Y."/>
        </authorList>
    </citation>
    <scope>NUCLEOTIDE SEQUENCE [LARGE SCALE GENOMIC DNA]</scope>
    <source>
        <strain evidence="2 3">KA081020-065</strain>
    </source>
</reference>